<comment type="caution">
    <text evidence="2">The sequence shown here is derived from an EMBL/GenBank/DDBJ whole genome shotgun (WGS) entry which is preliminary data.</text>
</comment>
<proteinExistence type="predicted"/>
<keyword evidence="1" id="KW-1133">Transmembrane helix</keyword>
<sequence>MRGLGNRLMELMEERGEVIEVRGNKARVKIKRSSACEGCKIDSLCKMLSQGYVVIDADNPIGARIGEKVIVVIYRENVLKASLILFGLPLVFLFTGAILGYYVNLGGMRNLSTFLGSLIFVSIAFIGIKFLFKAEPTYRPVITKVA</sequence>
<dbReference type="EMBL" id="DQWQ01000008">
    <property type="protein sequence ID" value="HDD35195.1"/>
    <property type="molecule type" value="Genomic_DNA"/>
</dbReference>
<keyword evidence="1" id="KW-0812">Transmembrane</keyword>
<accession>A0A7V0NE35</accession>
<feature type="transmembrane region" description="Helical" evidence="1">
    <location>
        <begin position="83"/>
        <end position="102"/>
    </location>
</feature>
<dbReference type="PANTHER" id="PTHR35867:SF1">
    <property type="entry name" value="PROTEIN RSEC"/>
    <property type="match status" value="1"/>
</dbReference>
<evidence type="ECO:0000256" key="1">
    <source>
        <dbReference type="SAM" id="Phobius"/>
    </source>
</evidence>
<dbReference type="Proteomes" id="UP000885706">
    <property type="component" value="Unassembled WGS sequence"/>
</dbReference>
<dbReference type="PANTHER" id="PTHR35867">
    <property type="entry name" value="PROTEIN RSEC"/>
    <property type="match status" value="1"/>
</dbReference>
<keyword evidence="1" id="KW-0472">Membrane</keyword>
<name>A0A7V0NE35_DESA2</name>
<dbReference type="InterPro" id="IPR026268">
    <property type="entry name" value="RseC"/>
</dbReference>
<dbReference type="PIRSF" id="PIRSF004923">
    <property type="entry name" value="RseC"/>
    <property type="match status" value="1"/>
</dbReference>
<protein>
    <recommendedName>
        <fullName evidence="3">Fis family transcriptional regulator</fullName>
    </recommendedName>
</protein>
<gene>
    <name evidence="2" type="ORF">ENF30_00165</name>
</gene>
<evidence type="ECO:0008006" key="3">
    <source>
        <dbReference type="Google" id="ProtNLM"/>
    </source>
</evidence>
<organism evidence="2">
    <name type="scientific">Desulfofervidus auxilii</name>
    <dbReference type="NCBI Taxonomy" id="1621989"/>
    <lineage>
        <taxon>Bacteria</taxon>
        <taxon>Pseudomonadati</taxon>
        <taxon>Thermodesulfobacteriota</taxon>
        <taxon>Candidatus Desulfofervidia</taxon>
        <taxon>Candidatus Desulfofervidales</taxon>
        <taxon>Candidatus Desulfofervidaceae</taxon>
        <taxon>Candidatus Desulfofervidus</taxon>
    </lineage>
</organism>
<feature type="transmembrane region" description="Helical" evidence="1">
    <location>
        <begin position="114"/>
        <end position="132"/>
    </location>
</feature>
<dbReference type="AlphaFoldDB" id="A0A7V0NE35"/>
<reference evidence="2" key="1">
    <citation type="journal article" date="2020" name="mSystems">
        <title>Genome- and Community-Level Interaction Insights into Carbon Utilization and Element Cycling Functions of Hydrothermarchaeota in Hydrothermal Sediment.</title>
        <authorList>
            <person name="Zhou Z."/>
            <person name="Liu Y."/>
            <person name="Xu W."/>
            <person name="Pan J."/>
            <person name="Luo Z.H."/>
            <person name="Li M."/>
        </authorList>
    </citation>
    <scope>NUCLEOTIDE SEQUENCE [LARGE SCALE GENOMIC DNA]</scope>
    <source>
        <strain evidence="2">HyVt-113</strain>
    </source>
</reference>
<evidence type="ECO:0000313" key="2">
    <source>
        <dbReference type="EMBL" id="HDD35195.1"/>
    </source>
</evidence>
<dbReference type="Pfam" id="PF04246">
    <property type="entry name" value="RseC_MucC"/>
    <property type="match status" value="1"/>
</dbReference>
<dbReference type="InterPro" id="IPR007359">
    <property type="entry name" value="SigmaE_reg_RseC_MucC"/>
</dbReference>